<protein>
    <submittedName>
        <fullName evidence="2">Uncharacterized protein</fullName>
    </submittedName>
</protein>
<evidence type="ECO:0000313" key="3">
    <source>
        <dbReference type="Proteomes" id="UP000008743"/>
    </source>
</evidence>
<feature type="compositionally biased region" description="Low complexity" evidence="1">
    <location>
        <begin position="806"/>
        <end position="818"/>
    </location>
</feature>
<sequence>MSGPPRFVRSLNAIARVLPALAPLLIRFQKRVYRGLGALDRYRAEIVQFYTPTGGRAPQLIIPADAVPLRRALLTYACLYPAEARGVLRDARVLWRDVATLCFLGRLESPLTRGDAAYFALRSVRDRHTGSGHVLYAKIGRLLADRPRELYFDNAERALLQAQTKMAVRAALQAIGVHGPPLKMLVDASHRLTASPKRVQDHLLQIRGPNDPLVLADIALLRDWVKVLCDAATAMQTEGLWAEYVSATAQLRDWLYEQHPSHSYREFHLVFAHVELAMVRHVLEQLNKPRLTPASASKTARDDSPSPNSKPLNSLSLHQRWELFETATEHILTQAFPAAASMIAPRLDRPRHLRRFVYEIDEIPADELPAWRSATMLGLIFTCPYTVFLGILDLGDVSFSMVNPSLSVSQTVSAAVLEKAAAAQSAAASAVSTAKSSVAAIKRTTETGAASEPLSDATSDSTPAVVANAVGSLQNIISSNEQARKLASGVFDASERVSATAADAARQLTEIGAKSAMSLIFDKIKTGARHGLRDFLWGYKQGLYQIQSADLMRTLRDGAGKTLAFVDSAKTYTVDLAERYQVKARAMQALDAARDRVEKLTSEPDPPPPPPTFDELRTSVLSDLSIFYSRWQASTAELRAARVETDAAPRKQRLRERIVPTNEEILEDHSMLAYHTQLVESVLAGRFDPAGTLLDDELLVHSLLGNVRTCGYLPRACVPKISLLQLASSSSARRQARETAQSTSLPALQDVLVKAALGQDYFDREAPPANVFDDIQDKLSAIASTSVDAAQRKLASAAQTAKTHTESAAKAATAAAESMGASRERLEAAVQGAKARASSLADELKSEATKEVH</sequence>
<evidence type="ECO:0000313" key="2">
    <source>
        <dbReference type="EMBL" id="KJE94548.1"/>
    </source>
</evidence>
<dbReference type="Proteomes" id="UP000008743">
    <property type="component" value="Unassembled WGS sequence"/>
</dbReference>
<feature type="region of interest" description="Disordered" evidence="1">
    <location>
        <begin position="806"/>
        <end position="853"/>
    </location>
</feature>
<proteinExistence type="predicted"/>
<name>A0A0D2WSS4_CAPO3</name>
<dbReference type="EMBL" id="KE346367">
    <property type="protein sequence ID" value="KJE94548.1"/>
    <property type="molecule type" value="Genomic_DNA"/>
</dbReference>
<gene>
    <name evidence="2" type="ORF">CAOG_005180</name>
</gene>
<accession>A0A0D2WSS4</accession>
<dbReference type="RefSeq" id="XP_004346865.1">
    <property type="nucleotide sequence ID" value="XM_004346815.2"/>
</dbReference>
<evidence type="ECO:0000256" key="1">
    <source>
        <dbReference type="SAM" id="MobiDB-lite"/>
    </source>
</evidence>
<keyword evidence="3" id="KW-1185">Reference proteome</keyword>
<dbReference type="InParanoid" id="A0A0D2WSS4"/>
<reference evidence="3" key="1">
    <citation type="submission" date="2011-02" db="EMBL/GenBank/DDBJ databases">
        <title>The Genome Sequence of Capsaspora owczarzaki ATCC 30864.</title>
        <authorList>
            <person name="Russ C."/>
            <person name="Cuomo C."/>
            <person name="Burger G."/>
            <person name="Gray M.W."/>
            <person name="Holland P.W.H."/>
            <person name="King N."/>
            <person name="Lang F.B.F."/>
            <person name="Roger A.J."/>
            <person name="Ruiz-Trillo I."/>
            <person name="Young S.K."/>
            <person name="Zeng Q."/>
            <person name="Gargeya S."/>
            <person name="Alvarado L."/>
            <person name="Berlin A."/>
            <person name="Chapman S.B."/>
            <person name="Chen Z."/>
            <person name="Freedman E."/>
            <person name="Gellesch M."/>
            <person name="Goldberg J."/>
            <person name="Griggs A."/>
            <person name="Gujja S."/>
            <person name="Heilman E."/>
            <person name="Heiman D."/>
            <person name="Howarth C."/>
            <person name="Mehta T."/>
            <person name="Neiman D."/>
            <person name="Pearson M."/>
            <person name="Roberts A."/>
            <person name="Saif S."/>
            <person name="Shea T."/>
            <person name="Shenoy N."/>
            <person name="Sisk P."/>
            <person name="Stolte C."/>
            <person name="Sykes S."/>
            <person name="White J."/>
            <person name="Yandava C."/>
            <person name="Haas B."/>
            <person name="Nusbaum C."/>
            <person name="Birren B."/>
        </authorList>
    </citation>
    <scope>NUCLEOTIDE SEQUENCE</scope>
    <source>
        <strain evidence="3">ATCC 30864</strain>
    </source>
</reference>
<feature type="region of interest" description="Disordered" evidence="1">
    <location>
        <begin position="291"/>
        <end position="313"/>
    </location>
</feature>
<feature type="compositionally biased region" description="Basic and acidic residues" evidence="1">
    <location>
        <begin position="842"/>
        <end position="853"/>
    </location>
</feature>
<dbReference type="AlphaFoldDB" id="A0A0D2WSS4"/>
<organism evidence="2 3">
    <name type="scientific">Capsaspora owczarzaki (strain ATCC 30864)</name>
    <dbReference type="NCBI Taxonomy" id="595528"/>
    <lineage>
        <taxon>Eukaryota</taxon>
        <taxon>Filasterea</taxon>
        <taxon>Capsaspora</taxon>
    </lineage>
</organism>